<feature type="region of interest" description="Disordered" evidence="9">
    <location>
        <begin position="196"/>
        <end position="229"/>
    </location>
</feature>
<name>A0A9P6Q5P4_9FUNG</name>
<dbReference type="OrthoDB" id="498204at2759"/>
<evidence type="ECO:0000256" key="4">
    <source>
        <dbReference type="ARBA" id="ARBA00023002"/>
    </source>
</evidence>
<dbReference type="Gene3D" id="3.50.50.60">
    <property type="entry name" value="FAD/NAD(P)-binding domain"/>
    <property type="match status" value="2"/>
</dbReference>
<comment type="catalytic activity">
    <reaction evidence="5">
        <text>(S)-2-hydroxyglutarate + A = 2-oxoglutarate + AH2</text>
        <dbReference type="Rhea" id="RHEA:21252"/>
        <dbReference type="ChEBI" id="CHEBI:13193"/>
        <dbReference type="ChEBI" id="CHEBI:16782"/>
        <dbReference type="ChEBI" id="CHEBI:16810"/>
        <dbReference type="ChEBI" id="CHEBI:17499"/>
        <dbReference type="EC" id="1.1.99.2"/>
    </reaction>
</comment>
<feature type="domain" description="FAD dependent oxidoreductase" evidence="10">
    <location>
        <begin position="231"/>
        <end position="423"/>
    </location>
</feature>
<dbReference type="Pfam" id="PF13450">
    <property type="entry name" value="NAD_binding_8"/>
    <property type="match status" value="1"/>
</dbReference>
<evidence type="ECO:0000256" key="6">
    <source>
        <dbReference type="ARBA" id="ARBA00037941"/>
    </source>
</evidence>
<gene>
    <name evidence="11" type="ORF">DFQ27_003801</name>
</gene>
<feature type="compositionally biased region" description="Low complexity" evidence="9">
    <location>
        <begin position="197"/>
        <end position="210"/>
    </location>
</feature>
<proteinExistence type="inferred from homology"/>
<evidence type="ECO:0000256" key="7">
    <source>
        <dbReference type="ARBA" id="ARBA00038878"/>
    </source>
</evidence>
<comment type="similarity">
    <text evidence="6">Belongs to the L2HGDH family.</text>
</comment>
<sequence>MLQRTIRPAAAAATAFSRAFKAQKPTTRLLSTVPASQNDHAMREADFKVDHLVIGAGVVGLAVAERLAARGGSTLIVDKNPAVGQETRMLYDVCSKNKIEHSRVTKWVVGHSDQDTEYLSRLMHKGHQLGVTQLALISQDQMRKHEPHVAGTVALVSPTTGIVDVHGFMDYLAQSILGHGSDVALECKVTHIEHLGSSTSSSPPAAAASSPPSPSSIPESEDGPLAGPFRVTMETPAGVTVVEAATLINCGGLHSDKIYNMVYHGFGFEQDDAMRARCPYRVYYCKGHYYSYKGPTLVSRLIYPVPDPNITSLGTHLTLDLAGRMRFGPDVLYVDRSDDYAIDLETLASPEHLQMVSRVIQSYLPAIQPDHIYPDYAGIRPKVQAPGDPFKDFVIERRGGYVHLAGIESPGLTSSLAIAEHVEALLF</sequence>
<dbReference type="InterPro" id="IPR006076">
    <property type="entry name" value="FAD-dep_OxRdtase"/>
</dbReference>
<dbReference type="PANTHER" id="PTHR43104">
    <property type="entry name" value="L-2-HYDROXYGLUTARATE DEHYDROGENASE, MITOCHONDRIAL"/>
    <property type="match status" value="1"/>
</dbReference>
<comment type="cofactor">
    <cofactor evidence="1">
        <name>FAD</name>
        <dbReference type="ChEBI" id="CHEBI:57692"/>
    </cofactor>
</comment>
<evidence type="ECO:0000313" key="11">
    <source>
        <dbReference type="EMBL" id="KAG0259948.1"/>
    </source>
</evidence>
<dbReference type="AlphaFoldDB" id="A0A9P6Q5P4"/>
<evidence type="ECO:0000256" key="3">
    <source>
        <dbReference type="ARBA" id="ARBA00022827"/>
    </source>
</evidence>
<evidence type="ECO:0000256" key="8">
    <source>
        <dbReference type="ARBA" id="ARBA00041137"/>
    </source>
</evidence>
<keyword evidence="4" id="KW-0560">Oxidoreductase</keyword>
<evidence type="ECO:0000256" key="2">
    <source>
        <dbReference type="ARBA" id="ARBA00022630"/>
    </source>
</evidence>
<evidence type="ECO:0000256" key="9">
    <source>
        <dbReference type="SAM" id="MobiDB-lite"/>
    </source>
</evidence>
<dbReference type="EC" id="1.1.99.2" evidence="7"/>
<evidence type="ECO:0000259" key="10">
    <source>
        <dbReference type="Pfam" id="PF01266"/>
    </source>
</evidence>
<dbReference type="Gene3D" id="3.30.9.10">
    <property type="entry name" value="D-Amino Acid Oxidase, subunit A, domain 2"/>
    <property type="match status" value="1"/>
</dbReference>
<dbReference type="SUPFAM" id="SSF51905">
    <property type="entry name" value="FAD/NAD(P)-binding domain"/>
    <property type="match status" value="1"/>
</dbReference>
<keyword evidence="12" id="KW-1185">Reference proteome</keyword>
<reference evidence="11" key="1">
    <citation type="journal article" date="2020" name="Fungal Divers.">
        <title>Resolving the Mortierellaceae phylogeny through synthesis of multi-gene phylogenetics and phylogenomics.</title>
        <authorList>
            <person name="Vandepol N."/>
            <person name="Liber J."/>
            <person name="Desiro A."/>
            <person name="Na H."/>
            <person name="Kennedy M."/>
            <person name="Barry K."/>
            <person name="Grigoriev I.V."/>
            <person name="Miller A.N."/>
            <person name="O'Donnell K."/>
            <person name="Stajich J.E."/>
            <person name="Bonito G."/>
        </authorList>
    </citation>
    <scope>NUCLEOTIDE SEQUENCE</scope>
    <source>
        <strain evidence="11">BC1065</strain>
    </source>
</reference>
<dbReference type="InterPro" id="IPR036188">
    <property type="entry name" value="FAD/NAD-bd_sf"/>
</dbReference>
<organism evidence="11 12">
    <name type="scientific">Actinomortierella ambigua</name>
    <dbReference type="NCBI Taxonomy" id="1343610"/>
    <lineage>
        <taxon>Eukaryota</taxon>
        <taxon>Fungi</taxon>
        <taxon>Fungi incertae sedis</taxon>
        <taxon>Mucoromycota</taxon>
        <taxon>Mortierellomycotina</taxon>
        <taxon>Mortierellomycetes</taxon>
        <taxon>Mortierellales</taxon>
        <taxon>Mortierellaceae</taxon>
        <taxon>Actinomortierella</taxon>
    </lineage>
</organism>
<dbReference type="PANTHER" id="PTHR43104:SF4">
    <property type="entry name" value="L-2-HYDROXYGLUTARATE DEHYDROGENASE, MITOCHONDRIAL"/>
    <property type="match status" value="1"/>
</dbReference>
<keyword evidence="2" id="KW-0285">Flavoprotein</keyword>
<dbReference type="GO" id="GO:0047545">
    <property type="term" value="F:(S)-2-hydroxyglutarate dehydrogenase activity"/>
    <property type="evidence" value="ECO:0007669"/>
    <property type="project" value="UniProtKB-EC"/>
</dbReference>
<keyword evidence="3" id="KW-0274">FAD</keyword>
<comment type="caution">
    <text evidence="11">The sequence shown here is derived from an EMBL/GenBank/DDBJ whole genome shotgun (WGS) entry which is preliminary data.</text>
</comment>
<dbReference type="Pfam" id="PF01266">
    <property type="entry name" value="DAO"/>
    <property type="match status" value="2"/>
</dbReference>
<evidence type="ECO:0000256" key="5">
    <source>
        <dbReference type="ARBA" id="ARBA00036066"/>
    </source>
</evidence>
<dbReference type="EMBL" id="JAAAJB010000265">
    <property type="protein sequence ID" value="KAG0259948.1"/>
    <property type="molecule type" value="Genomic_DNA"/>
</dbReference>
<feature type="domain" description="FAD dependent oxidoreductase" evidence="10">
    <location>
        <begin position="91"/>
        <end position="194"/>
    </location>
</feature>
<accession>A0A9P6Q5P4</accession>
<evidence type="ECO:0000313" key="12">
    <source>
        <dbReference type="Proteomes" id="UP000807716"/>
    </source>
</evidence>
<protein>
    <recommendedName>
        <fullName evidence="8">L-2-hydroxyglutarate dehydrogenase, mitochondrial</fullName>
        <ecNumber evidence="7">1.1.99.2</ecNumber>
    </recommendedName>
</protein>
<evidence type="ECO:0000256" key="1">
    <source>
        <dbReference type="ARBA" id="ARBA00001974"/>
    </source>
</evidence>
<dbReference type="Proteomes" id="UP000807716">
    <property type="component" value="Unassembled WGS sequence"/>
</dbReference>